<keyword evidence="2" id="KW-1185">Reference proteome</keyword>
<dbReference type="Proteomes" id="UP000887565">
    <property type="component" value="Unplaced"/>
</dbReference>
<sequence>MKTIHQGQMHRISERQCWYNDLDNDMKLSSKMARVKPCHTSSDSVGQSYYTSAMTPALADTGLQFRSVNLSNTQENLSVSSVQAPPHSSTHKMKPDSVKCPAILRRIVSADKDLIEMLRELFCAMRKSLDKAKPIVRFIVRRIVTTTEGSYRSSIVHQFQTTQSVAHFLHRVLGDHRPTLFDLLLHFTVSFLDEIFVCLRRRTFVES</sequence>
<accession>A0A915IA04</accession>
<reference evidence="3" key="1">
    <citation type="submission" date="2022-11" db="UniProtKB">
        <authorList>
            <consortium name="WormBaseParasite"/>
        </authorList>
    </citation>
    <scope>IDENTIFICATION</scope>
</reference>
<proteinExistence type="predicted"/>
<name>A0A915IA04_ROMCU</name>
<organism evidence="2 3">
    <name type="scientific">Romanomermis culicivorax</name>
    <name type="common">Nematode worm</name>
    <dbReference type="NCBI Taxonomy" id="13658"/>
    <lineage>
        <taxon>Eukaryota</taxon>
        <taxon>Metazoa</taxon>
        <taxon>Ecdysozoa</taxon>
        <taxon>Nematoda</taxon>
        <taxon>Enoplea</taxon>
        <taxon>Dorylaimia</taxon>
        <taxon>Mermithida</taxon>
        <taxon>Mermithoidea</taxon>
        <taxon>Mermithidae</taxon>
        <taxon>Romanomermis</taxon>
    </lineage>
</organism>
<evidence type="ECO:0000256" key="1">
    <source>
        <dbReference type="SAM" id="MobiDB-lite"/>
    </source>
</evidence>
<dbReference type="AlphaFoldDB" id="A0A915IA04"/>
<feature type="compositionally biased region" description="Polar residues" evidence="1">
    <location>
        <begin position="76"/>
        <end position="88"/>
    </location>
</feature>
<dbReference type="WBParaSite" id="nRc.2.0.1.t11004-RA">
    <property type="protein sequence ID" value="nRc.2.0.1.t11004-RA"/>
    <property type="gene ID" value="nRc.2.0.1.g11004"/>
</dbReference>
<evidence type="ECO:0000313" key="3">
    <source>
        <dbReference type="WBParaSite" id="nRc.2.0.1.t11004-RA"/>
    </source>
</evidence>
<protein>
    <submittedName>
        <fullName evidence="3">Uncharacterized protein</fullName>
    </submittedName>
</protein>
<feature type="region of interest" description="Disordered" evidence="1">
    <location>
        <begin position="76"/>
        <end position="95"/>
    </location>
</feature>
<evidence type="ECO:0000313" key="2">
    <source>
        <dbReference type="Proteomes" id="UP000887565"/>
    </source>
</evidence>